<evidence type="ECO:0000313" key="3">
    <source>
        <dbReference type="Proteomes" id="UP000029227"/>
    </source>
</evidence>
<accession>A0A090QUM5</accession>
<protein>
    <submittedName>
        <fullName evidence="2">Uncharacterized protein</fullName>
    </submittedName>
</protein>
<dbReference type="EMBL" id="BBMN01000007">
    <property type="protein sequence ID" value="GAL05529.1"/>
    <property type="molecule type" value="Genomic_DNA"/>
</dbReference>
<dbReference type="Proteomes" id="UP000029227">
    <property type="component" value="Unassembled WGS sequence"/>
</dbReference>
<dbReference type="AlphaFoldDB" id="A0A090QUM5"/>
<gene>
    <name evidence="2" type="ORF">JCM19237_619</name>
</gene>
<evidence type="ECO:0000256" key="1">
    <source>
        <dbReference type="SAM" id="Phobius"/>
    </source>
</evidence>
<dbReference type="STRING" id="754436.JCM19237_619"/>
<keyword evidence="1" id="KW-0812">Transmembrane</keyword>
<evidence type="ECO:0000313" key="2">
    <source>
        <dbReference type="EMBL" id="GAL05529.1"/>
    </source>
</evidence>
<organism evidence="2 3">
    <name type="scientific">Photobacterium aphoticum</name>
    <dbReference type="NCBI Taxonomy" id="754436"/>
    <lineage>
        <taxon>Bacteria</taxon>
        <taxon>Pseudomonadati</taxon>
        <taxon>Pseudomonadota</taxon>
        <taxon>Gammaproteobacteria</taxon>
        <taxon>Vibrionales</taxon>
        <taxon>Vibrionaceae</taxon>
        <taxon>Photobacterium</taxon>
    </lineage>
</organism>
<keyword evidence="1" id="KW-0472">Membrane</keyword>
<comment type="caution">
    <text evidence="2">The sequence shown here is derived from an EMBL/GenBank/DDBJ whole genome shotgun (WGS) entry which is preliminary data.</text>
</comment>
<keyword evidence="1" id="KW-1133">Transmembrane helix</keyword>
<sequence>MPWAIQNYSAIFFAMIWAITGVGIAKAVKEVRQGEPATA</sequence>
<name>A0A090QUM5_9GAMM</name>
<proteinExistence type="predicted"/>
<reference evidence="2 3" key="1">
    <citation type="journal article" date="2014" name="Genome Announc.">
        <title>Draft Genome Sequences of Two Vibrionaceae Species, Vibrio ponticus C121 and Photobacterium aphoticum C119, Isolated as Coral Reef Microbiota.</title>
        <authorList>
            <person name="Al-saari N."/>
            <person name="Meirelles P.M."/>
            <person name="Mino S."/>
            <person name="Suda W."/>
            <person name="Oshima K."/>
            <person name="Hattori M."/>
            <person name="Ohkuma M."/>
            <person name="Thompson F.L."/>
            <person name="Gomez-Gil B."/>
            <person name="Sawabe T."/>
            <person name="Sawabe T."/>
        </authorList>
    </citation>
    <scope>NUCLEOTIDE SEQUENCE [LARGE SCALE GENOMIC DNA]</scope>
    <source>
        <strain evidence="2 3">JCM 19237</strain>
    </source>
</reference>
<feature type="transmembrane region" description="Helical" evidence="1">
    <location>
        <begin position="6"/>
        <end position="25"/>
    </location>
</feature>